<dbReference type="Proteomes" id="UP001497522">
    <property type="component" value="Chromosome 1"/>
</dbReference>
<keyword evidence="3" id="KW-1185">Reference proteome</keyword>
<dbReference type="PANTHER" id="PTHR34196">
    <property type="entry name" value="OS02G0697700 PROTEIN"/>
    <property type="match status" value="1"/>
</dbReference>
<accession>A0ABP1A3F0</accession>
<name>A0ABP1A3F0_9BRYO</name>
<reference evidence="2 3" key="1">
    <citation type="submission" date="2024-03" db="EMBL/GenBank/DDBJ databases">
        <authorList>
            <consortium name="ELIXIR-Norway"/>
            <consortium name="Elixir Norway"/>
        </authorList>
    </citation>
    <scope>NUCLEOTIDE SEQUENCE [LARGE SCALE GENOMIC DNA]</scope>
</reference>
<gene>
    <name evidence="2" type="ORF">CSSPJE1EN2_LOCUS543</name>
</gene>
<evidence type="ECO:0000313" key="3">
    <source>
        <dbReference type="Proteomes" id="UP001497522"/>
    </source>
</evidence>
<evidence type="ECO:0000256" key="1">
    <source>
        <dbReference type="SAM" id="MobiDB-lite"/>
    </source>
</evidence>
<dbReference type="PANTHER" id="PTHR34196:SF2">
    <property type="entry name" value="OS02G0697700 PROTEIN"/>
    <property type="match status" value="1"/>
</dbReference>
<organism evidence="2 3">
    <name type="scientific">Sphagnum jensenii</name>
    <dbReference type="NCBI Taxonomy" id="128206"/>
    <lineage>
        <taxon>Eukaryota</taxon>
        <taxon>Viridiplantae</taxon>
        <taxon>Streptophyta</taxon>
        <taxon>Embryophyta</taxon>
        <taxon>Bryophyta</taxon>
        <taxon>Sphagnophytina</taxon>
        <taxon>Sphagnopsida</taxon>
        <taxon>Sphagnales</taxon>
        <taxon>Sphagnaceae</taxon>
        <taxon>Sphagnum</taxon>
    </lineage>
</organism>
<dbReference type="EMBL" id="OZ023702">
    <property type="protein sequence ID" value="CAK9857548.1"/>
    <property type="molecule type" value="Genomic_DNA"/>
</dbReference>
<feature type="region of interest" description="Disordered" evidence="1">
    <location>
        <begin position="39"/>
        <end position="77"/>
    </location>
</feature>
<sequence>MVGIFVKFPRTTRSSSNRSQQFLDSGKASRTKVLVNAGIRINPNRSSSSSSSSPHHGVEPLDRFVPVEHPSEPFDIDQPIQCPRTEPGIMLDARIWKERLAARLKQRADLLGEISLPSSNGSNWQHTMTSSITRKNVVLHPLAANNNCN</sequence>
<protein>
    <submittedName>
        <fullName evidence="2">Uncharacterized protein</fullName>
    </submittedName>
</protein>
<feature type="compositionally biased region" description="Basic and acidic residues" evidence="1">
    <location>
        <begin position="56"/>
        <end position="72"/>
    </location>
</feature>
<evidence type="ECO:0000313" key="2">
    <source>
        <dbReference type="EMBL" id="CAK9857548.1"/>
    </source>
</evidence>
<proteinExistence type="predicted"/>